<accession>A0ABD5G004</accession>
<dbReference type="Proteomes" id="UP001258434">
    <property type="component" value="Unassembled WGS sequence"/>
</dbReference>
<sequence>MNEEGVSEATVGYDKTELVSYSINNIYFCVSYIIHIKGIFGNILFLNLYLK</sequence>
<keyword evidence="1" id="KW-0472">Membrane</keyword>
<organism evidence="2 3">
    <name type="scientific">Bacteroides fragilis</name>
    <dbReference type="NCBI Taxonomy" id="817"/>
    <lineage>
        <taxon>Bacteria</taxon>
        <taxon>Pseudomonadati</taxon>
        <taxon>Bacteroidota</taxon>
        <taxon>Bacteroidia</taxon>
        <taxon>Bacteroidales</taxon>
        <taxon>Bacteroidaceae</taxon>
        <taxon>Bacteroides</taxon>
    </lineage>
</organism>
<evidence type="ECO:0000256" key="1">
    <source>
        <dbReference type="SAM" id="Phobius"/>
    </source>
</evidence>
<evidence type="ECO:0000313" key="3">
    <source>
        <dbReference type="Proteomes" id="UP001258434"/>
    </source>
</evidence>
<feature type="transmembrane region" description="Helical" evidence="1">
    <location>
        <begin position="25"/>
        <end position="50"/>
    </location>
</feature>
<evidence type="ECO:0000313" key="2">
    <source>
        <dbReference type="EMBL" id="MDT6977342.1"/>
    </source>
</evidence>
<protein>
    <submittedName>
        <fullName evidence="2">Uncharacterized protein</fullName>
    </submittedName>
</protein>
<keyword evidence="1" id="KW-0812">Transmembrane</keyword>
<dbReference type="EMBL" id="JAVFHL010000001">
    <property type="protein sequence ID" value="MDT6977342.1"/>
    <property type="molecule type" value="Genomic_DNA"/>
</dbReference>
<reference evidence="2 3" key="2">
    <citation type="submission" date="2023-08" db="EMBL/GenBank/DDBJ databases">
        <authorList>
            <person name="Du M."/>
            <person name="Liu C."/>
            <person name="Liu S.-J."/>
        </authorList>
    </citation>
    <scope>NUCLEOTIDE SEQUENCE [LARGE SCALE GENOMIC DNA]</scope>
    <source>
        <strain evidence="2 3">GS077</strain>
    </source>
</reference>
<dbReference type="AlphaFoldDB" id="A0ABD5G004"/>
<comment type="caution">
    <text evidence="2">The sequence shown here is derived from an EMBL/GenBank/DDBJ whole genome shotgun (WGS) entry which is preliminary data.</text>
</comment>
<keyword evidence="1" id="KW-1133">Transmembrane helix</keyword>
<proteinExistence type="predicted"/>
<gene>
    <name evidence="2" type="ORF">BFGS077_002637</name>
</gene>
<name>A0ABD5G004_BACFG</name>
<reference evidence="3" key="1">
    <citation type="submission" date="2023-07" db="EMBL/GenBank/DDBJ databases">
        <title>A gut symbiont ubiquitin homologue binds and inactivates peptidyl-prolyl isomerase to mediate the interbacterial arms race in the human gut.</title>
        <authorList>
            <person name="Jiang K."/>
            <person name="Li W."/>
            <person name="Tong M."/>
            <person name="Xu J."/>
            <person name="Chen Z."/>
            <person name="Yang Y."/>
            <person name="Zang Y."/>
            <person name="Jiao X."/>
            <person name="Liu C."/>
            <person name="Lim B."/>
            <person name="Jiang X."/>
            <person name="Wang J."/>
            <person name="Wu D."/>
            <person name="Wang M."/>
            <person name="Liu S.-J."/>
            <person name="Shao F."/>
            <person name="Gao X."/>
        </authorList>
    </citation>
    <scope>NUCLEOTIDE SEQUENCE [LARGE SCALE GENOMIC DNA]</scope>
    <source>
        <strain evidence="3">GS077</strain>
    </source>
</reference>